<dbReference type="EMBL" id="CAJMWY010001428">
    <property type="protein sequence ID" value="CAE6467056.1"/>
    <property type="molecule type" value="Genomic_DNA"/>
</dbReference>
<comment type="caution">
    <text evidence="9">The sequence shown here is derived from an EMBL/GenBank/DDBJ whole genome shotgun (WGS) entry which is preliminary data.</text>
</comment>
<organism evidence="9 10">
    <name type="scientific">Rhizoctonia solani</name>
    <dbReference type="NCBI Taxonomy" id="456999"/>
    <lineage>
        <taxon>Eukaryota</taxon>
        <taxon>Fungi</taxon>
        <taxon>Dikarya</taxon>
        <taxon>Basidiomycota</taxon>
        <taxon>Agaricomycotina</taxon>
        <taxon>Agaricomycetes</taxon>
        <taxon>Cantharellales</taxon>
        <taxon>Ceratobasidiaceae</taxon>
        <taxon>Rhizoctonia</taxon>
    </lineage>
</organism>
<evidence type="ECO:0000313" key="10">
    <source>
        <dbReference type="Proteomes" id="UP000663861"/>
    </source>
</evidence>
<dbReference type="Pfam" id="PF00443">
    <property type="entry name" value="UCH"/>
    <property type="match status" value="1"/>
</dbReference>
<evidence type="ECO:0000259" key="8">
    <source>
        <dbReference type="PROSITE" id="PS50235"/>
    </source>
</evidence>
<dbReference type="InterPro" id="IPR038765">
    <property type="entry name" value="Papain-like_cys_pep_sf"/>
</dbReference>
<dbReference type="GO" id="GO:0016579">
    <property type="term" value="P:protein deubiquitination"/>
    <property type="evidence" value="ECO:0007669"/>
    <property type="project" value="InterPro"/>
</dbReference>
<evidence type="ECO:0000256" key="3">
    <source>
        <dbReference type="ARBA" id="ARBA00012759"/>
    </source>
</evidence>
<sequence>MDLNKRVGEGSESGECVYDLFAVNEHMGGLGGGHYRAYAKNLSDGEWYHFDDSCVTKSTAEDSVNANACLLFYRRRALNPKAAAEKVRARIVSNPEVRLG</sequence>
<comment type="similarity">
    <text evidence="2">Belongs to the peptidase C19 family.</text>
</comment>
<protein>
    <recommendedName>
        <fullName evidence="3">ubiquitinyl hydrolase 1</fullName>
        <ecNumber evidence="3">3.4.19.12</ecNumber>
    </recommendedName>
</protein>
<dbReference type="GO" id="GO:0004843">
    <property type="term" value="F:cysteine-type deubiquitinase activity"/>
    <property type="evidence" value="ECO:0007669"/>
    <property type="project" value="UniProtKB-EC"/>
</dbReference>
<accession>A0A8H3BYN1</accession>
<evidence type="ECO:0000313" key="9">
    <source>
        <dbReference type="EMBL" id="CAE6467056.1"/>
    </source>
</evidence>
<dbReference type="Proteomes" id="UP000663861">
    <property type="component" value="Unassembled WGS sequence"/>
</dbReference>
<name>A0A8H3BYN1_9AGAM</name>
<evidence type="ECO:0000256" key="4">
    <source>
        <dbReference type="ARBA" id="ARBA00022670"/>
    </source>
</evidence>
<evidence type="ECO:0000256" key="7">
    <source>
        <dbReference type="ARBA" id="ARBA00022807"/>
    </source>
</evidence>
<keyword evidence="7" id="KW-0788">Thiol protease</keyword>
<dbReference type="PROSITE" id="PS00973">
    <property type="entry name" value="USP_2"/>
    <property type="match status" value="1"/>
</dbReference>
<dbReference type="GO" id="GO:0006508">
    <property type="term" value="P:proteolysis"/>
    <property type="evidence" value="ECO:0007669"/>
    <property type="project" value="UniProtKB-KW"/>
</dbReference>
<gene>
    <name evidence="9" type="ORF">RDB_LOCUS76117</name>
</gene>
<dbReference type="Gene3D" id="3.90.70.10">
    <property type="entry name" value="Cysteine proteinases"/>
    <property type="match status" value="1"/>
</dbReference>
<evidence type="ECO:0000256" key="1">
    <source>
        <dbReference type="ARBA" id="ARBA00000707"/>
    </source>
</evidence>
<proteinExistence type="inferred from homology"/>
<dbReference type="SUPFAM" id="SSF54001">
    <property type="entry name" value="Cysteine proteinases"/>
    <property type="match status" value="1"/>
</dbReference>
<keyword evidence="5" id="KW-0833">Ubl conjugation pathway</keyword>
<keyword evidence="6" id="KW-0378">Hydrolase</keyword>
<dbReference type="AlphaFoldDB" id="A0A8H3BYN1"/>
<reference evidence="9" key="1">
    <citation type="submission" date="2021-01" db="EMBL/GenBank/DDBJ databases">
        <authorList>
            <person name="Kaushik A."/>
        </authorList>
    </citation>
    <scope>NUCLEOTIDE SEQUENCE</scope>
    <source>
        <strain evidence="9">AG4-RS23</strain>
    </source>
</reference>
<dbReference type="PROSITE" id="PS50235">
    <property type="entry name" value="USP_3"/>
    <property type="match status" value="1"/>
</dbReference>
<dbReference type="InterPro" id="IPR018200">
    <property type="entry name" value="USP_CS"/>
</dbReference>
<dbReference type="EC" id="3.4.19.12" evidence="3"/>
<feature type="domain" description="USP" evidence="8">
    <location>
        <begin position="1"/>
        <end position="76"/>
    </location>
</feature>
<dbReference type="PANTHER" id="PTHR21646:SF24">
    <property type="entry name" value="UBIQUITIN CARBOXYL-TERMINAL HYDROLASE"/>
    <property type="match status" value="1"/>
</dbReference>
<dbReference type="InterPro" id="IPR028889">
    <property type="entry name" value="USP"/>
</dbReference>
<dbReference type="PANTHER" id="PTHR21646">
    <property type="entry name" value="UBIQUITIN CARBOXYL-TERMINAL HYDROLASE"/>
    <property type="match status" value="1"/>
</dbReference>
<dbReference type="InterPro" id="IPR001394">
    <property type="entry name" value="Peptidase_C19_UCH"/>
</dbReference>
<comment type="catalytic activity">
    <reaction evidence="1">
        <text>Thiol-dependent hydrolysis of ester, thioester, amide, peptide and isopeptide bonds formed by the C-terminal Gly of ubiquitin (a 76-residue protein attached to proteins as an intracellular targeting signal).</text>
        <dbReference type="EC" id="3.4.19.12"/>
    </reaction>
</comment>
<evidence type="ECO:0000256" key="2">
    <source>
        <dbReference type="ARBA" id="ARBA00009085"/>
    </source>
</evidence>
<evidence type="ECO:0000256" key="6">
    <source>
        <dbReference type="ARBA" id="ARBA00022801"/>
    </source>
</evidence>
<keyword evidence="4" id="KW-0645">Protease</keyword>
<evidence type="ECO:0000256" key="5">
    <source>
        <dbReference type="ARBA" id="ARBA00022786"/>
    </source>
</evidence>
<dbReference type="InterPro" id="IPR050185">
    <property type="entry name" value="Ub_carboxyl-term_hydrolase"/>
</dbReference>